<protein>
    <submittedName>
        <fullName evidence="2">DUF397 domain-containing protein</fullName>
    </submittedName>
</protein>
<dbReference type="EMBL" id="JAGPXE010000013">
    <property type="protein sequence ID" value="MBQ0927461.1"/>
    <property type="molecule type" value="Genomic_DNA"/>
</dbReference>
<dbReference type="Proteomes" id="UP000674084">
    <property type="component" value="Unassembled WGS sequence"/>
</dbReference>
<name>A0ABS5DMD6_9PSEU</name>
<dbReference type="RefSeq" id="WP_210972529.1">
    <property type="nucleotide sequence ID" value="NZ_JAGPXE010000013.1"/>
</dbReference>
<evidence type="ECO:0000313" key="2">
    <source>
        <dbReference type="EMBL" id="MBQ0927461.1"/>
    </source>
</evidence>
<evidence type="ECO:0000313" key="3">
    <source>
        <dbReference type="Proteomes" id="UP000674084"/>
    </source>
</evidence>
<comment type="caution">
    <text evidence="2">The sequence shown here is derived from an EMBL/GenBank/DDBJ whole genome shotgun (WGS) entry which is preliminary data.</text>
</comment>
<dbReference type="Pfam" id="PF04149">
    <property type="entry name" value="DUF397"/>
    <property type="match status" value="1"/>
</dbReference>
<proteinExistence type="predicted"/>
<reference evidence="2 3" key="1">
    <citation type="submission" date="2021-04" db="EMBL/GenBank/DDBJ databases">
        <title>Whole-genome sequencing of Saccharopolyspora endophytica KCTC 19397.</title>
        <authorList>
            <person name="Ay H."/>
            <person name="Saygin H."/>
            <person name="Sahin N."/>
        </authorList>
    </citation>
    <scope>NUCLEOTIDE SEQUENCE [LARGE SCALE GENOMIC DNA]</scope>
    <source>
        <strain evidence="2 3">KCTC 19397</strain>
    </source>
</reference>
<feature type="domain" description="DUF397" evidence="1">
    <location>
        <begin position="4"/>
        <end position="56"/>
    </location>
</feature>
<keyword evidence="3" id="KW-1185">Reference proteome</keyword>
<evidence type="ECO:0000259" key="1">
    <source>
        <dbReference type="Pfam" id="PF04149"/>
    </source>
</evidence>
<gene>
    <name evidence="2" type="ORF">KBO27_26255</name>
</gene>
<dbReference type="InterPro" id="IPR007278">
    <property type="entry name" value="DUF397"/>
</dbReference>
<sequence>MADLVWRKSSRSGTSTNCVEVAQAADEVAVRDSKNPDGGHLLIATGQWGSFLGGLKGGRFRSVQ</sequence>
<organism evidence="2 3">
    <name type="scientific">Saccharopolyspora endophytica</name>
    <dbReference type="NCBI Taxonomy" id="543886"/>
    <lineage>
        <taxon>Bacteria</taxon>
        <taxon>Bacillati</taxon>
        <taxon>Actinomycetota</taxon>
        <taxon>Actinomycetes</taxon>
        <taxon>Pseudonocardiales</taxon>
        <taxon>Pseudonocardiaceae</taxon>
        <taxon>Saccharopolyspora</taxon>
    </lineage>
</organism>
<accession>A0ABS5DMD6</accession>